<sequence length="97" mass="10481">MMIRPGTEWMDRAACHGVDAALIDASPTRGRNLGAIHRYAAELCRECPVQRECAADALATRAEGVIRAGVPVPERAGNKVRRRMAFTRLRAIAGVGP</sequence>
<dbReference type="Proteomes" id="UP000251047">
    <property type="component" value="Unassembled WGS sequence"/>
</dbReference>
<organism evidence="2 3">
    <name type="scientific">Corynebacterium heidelbergense</name>
    <dbReference type="NCBI Taxonomy" id="2055947"/>
    <lineage>
        <taxon>Bacteria</taxon>
        <taxon>Bacillati</taxon>
        <taxon>Actinomycetota</taxon>
        <taxon>Actinomycetes</taxon>
        <taxon>Mycobacteriales</taxon>
        <taxon>Corynebacteriaceae</taxon>
        <taxon>Corynebacterium</taxon>
    </lineage>
</organism>
<proteinExistence type="predicted"/>
<dbReference type="AlphaFoldDB" id="A0A364V734"/>
<dbReference type="PROSITE" id="PS51674">
    <property type="entry name" value="4FE4S_WBL"/>
    <property type="match status" value="1"/>
</dbReference>
<dbReference type="Pfam" id="PF02467">
    <property type="entry name" value="Whib"/>
    <property type="match status" value="1"/>
</dbReference>
<dbReference type="RefSeq" id="WP_112770385.1">
    <property type="nucleotide sequence ID" value="NZ_CP063191.1"/>
</dbReference>
<accession>A0A364V734</accession>
<comment type="caution">
    <text evidence="2">The sequence shown here is derived from an EMBL/GenBank/DDBJ whole genome shotgun (WGS) entry which is preliminary data.</text>
</comment>
<gene>
    <name evidence="2" type="ORF">CWC39_10495</name>
</gene>
<dbReference type="InterPro" id="IPR034768">
    <property type="entry name" value="4FE4S_WBL"/>
</dbReference>
<protein>
    <recommendedName>
        <fullName evidence="1">4Fe-4S Wbl-type domain-containing protein</fullName>
    </recommendedName>
</protein>
<name>A0A364V734_9CORY</name>
<dbReference type="EMBL" id="PHQP01000159">
    <property type="protein sequence ID" value="RAV32366.1"/>
    <property type="molecule type" value="Genomic_DNA"/>
</dbReference>
<dbReference type="OrthoDB" id="4427922at2"/>
<evidence type="ECO:0000313" key="2">
    <source>
        <dbReference type="EMBL" id="RAV32366.1"/>
    </source>
</evidence>
<evidence type="ECO:0000259" key="1">
    <source>
        <dbReference type="PROSITE" id="PS51674"/>
    </source>
</evidence>
<feature type="domain" description="4Fe-4S Wbl-type" evidence="1">
    <location>
        <begin position="14"/>
        <end position="77"/>
    </location>
</feature>
<reference evidence="2 3" key="1">
    <citation type="journal article" date="2018" name="Syst. Appl. Microbiol.">
        <title>Corynebacterium heidelbergense sp. nov., isolated from the preen glands of Egyptian geese (Alopochen aegyptiacus).</title>
        <authorList>
            <person name="Braun M.S."/>
            <person name="Wang E."/>
            <person name="Zimmermann S."/>
            <person name="Wink M."/>
        </authorList>
    </citation>
    <scope>NUCLEOTIDE SEQUENCE [LARGE SCALE GENOMIC DNA]</scope>
    <source>
        <strain evidence="2 3">DSM 104638</strain>
    </source>
</reference>
<evidence type="ECO:0000313" key="3">
    <source>
        <dbReference type="Proteomes" id="UP000251047"/>
    </source>
</evidence>